<reference evidence="1 2" key="1">
    <citation type="submission" date="2020-04" db="EMBL/GenBank/DDBJ databases">
        <authorList>
            <person name="Zhang R."/>
            <person name="Schippers A."/>
        </authorList>
    </citation>
    <scope>NUCLEOTIDE SEQUENCE [LARGE SCALE GENOMIC DNA]</scope>
    <source>
        <strain evidence="1 2">DSM 109850</strain>
    </source>
</reference>
<dbReference type="Pfam" id="PF07849">
    <property type="entry name" value="DUF1641"/>
    <property type="match status" value="1"/>
</dbReference>
<dbReference type="AlphaFoldDB" id="A0A7Y0L3U5"/>
<comment type="caution">
    <text evidence="1">The sequence shown here is derived from an EMBL/GenBank/DDBJ whole genome shotgun (WGS) entry which is preliminary data.</text>
</comment>
<sequence length="60" mass="6796">DLGIRATHALSDVTETVRNDTSRVTLTGLMRSLKDPEIQYSVKLMMGLLRRLPQILAEDR</sequence>
<protein>
    <submittedName>
        <fullName evidence="1">DUF1641 domain-containing protein</fullName>
    </submittedName>
</protein>
<dbReference type="RefSeq" id="WP_169099341.1">
    <property type="nucleotide sequence ID" value="NZ_JABBVZ010000029.1"/>
</dbReference>
<name>A0A7Y0L3U5_9FIRM</name>
<dbReference type="Proteomes" id="UP000533476">
    <property type="component" value="Unassembled WGS sequence"/>
</dbReference>
<evidence type="ECO:0000313" key="1">
    <source>
        <dbReference type="EMBL" id="NMP22735.1"/>
    </source>
</evidence>
<accession>A0A7Y0L3U5</accession>
<dbReference type="InterPro" id="IPR012440">
    <property type="entry name" value="DUF1641"/>
</dbReference>
<feature type="non-terminal residue" evidence="1">
    <location>
        <position position="1"/>
    </location>
</feature>
<keyword evidence="2" id="KW-1185">Reference proteome</keyword>
<proteinExistence type="predicted"/>
<gene>
    <name evidence="1" type="ORF">HIJ39_10275</name>
</gene>
<organism evidence="1 2">
    <name type="scientific">Sulfobacillus harzensis</name>
    <dbReference type="NCBI Taxonomy" id="2729629"/>
    <lineage>
        <taxon>Bacteria</taxon>
        <taxon>Bacillati</taxon>
        <taxon>Bacillota</taxon>
        <taxon>Clostridia</taxon>
        <taxon>Eubacteriales</taxon>
        <taxon>Clostridiales Family XVII. Incertae Sedis</taxon>
        <taxon>Sulfobacillus</taxon>
    </lineage>
</organism>
<dbReference type="EMBL" id="JABBVZ010000029">
    <property type="protein sequence ID" value="NMP22735.1"/>
    <property type="molecule type" value="Genomic_DNA"/>
</dbReference>
<evidence type="ECO:0000313" key="2">
    <source>
        <dbReference type="Proteomes" id="UP000533476"/>
    </source>
</evidence>